<protein>
    <submittedName>
        <fullName evidence="1">Uncharacterized protein</fullName>
    </submittedName>
</protein>
<dbReference type="Proteomes" id="UP001179952">
    <property type="component" value="Unassembled WGS sequence"/>
</dbReference>
<name>A0AAV9BQ56_ACOGR</name>
<evidence type="ECO:0000313" key="1">
    <source>
        <dbReference type="EMBL" id="KAK1278244.1"/>
    </source>
</evidence>
<reference evidence="1" key="1">
    <citation type="journal article" date="2023" name="Nat. Commun.">
        <title>Diploid and tetraploid genomes of Acorus and the evolution of monocots.</title>
        <authorList>
            <person name="Ma L."/>
            <person name="Liu K.W."/>
            <person name="Li Z."/>
            <person name="Hsiao Y.Y."/>
            <person name="Qi Y."/>
            <person name="Fu T."/>
            <person name="Tang G.D."/>
            <person name="Zhang D."/>
            <person name="Sun W.H."/>
            <person name="Liu D.K."/>
            <person name="Li Y."/>
            <person name="Chen G.Z."/>
            <person name="Liu X.D."/>
            <person name="Liao X.Y."/>
            <person name="Jiang Y.T."/>
            <person name="Yu X."/>
            <person name="Hao Y."/>
            <person name="Huang J."/>
            <person name="Zhao X.W."/>
            <person name="Ke S."/>
            <person name="Chen Y.Y."/>
            <person name="Wu W.L."/>
            <person name="Hsu J.L."/>
            <person name="Lin Y.F."/>
            <person name="Huang M.D."/>
            <person name="Li C.Y."/>
            <person name="Huang L."/>
            <person name="Wang Z.W."/>
            <person name="Zhao X."/>
            <person name="Zhong W.Y."/>
            <person name="Peng D.H."/>
            <person name="Ahmad S."/>
            <person name="Lan S."/>
            <person name="Zhang J.S."/>
            <person name="Tsai W.C."/>
            <person name="Van de Peer Y."/>
            <person name="Liu Z.J."/>
        </authorList>
    </citation>
    <scope>NUCLEOTIDE SEQUENCE</scope>
    <source>
        <strain evidence="1">SCP</strain>
    </source>
</reference>
<accession>A0AAV9BQ56</accession>
<dbReference type="EMBL" id="JAUJYN010000002">
    <property type="protein sequence ID" value="KAK1278244.1"/>
    <property type="molecule type" value="Genomic_DNA"/>
</dbReference>
<dbReference type="AlphaFoldDB" id="A0AAV9BQ56"/>
<keyword evidence="2" id="KW-1185">Reference proteome</keyword>
<organism evidence="1 2">
    <name type="scientific">Acorus gramineus</name>
    <name type="common">Dwarf sweet flag</name>
    <dbReference type="NCBI Taxonomy" id="55184"/>
    <lineage>
        <taxon>Eukaryota</taxon>
        <taxon>Viridiplantae</taxon>
        <taxon>Streptophyta</taxon>
        <taxon>Embryophyta</taxon>
        <taxon>Tracheophyta</taxon>
        <taxon>Spermatophyta</taxon>
        <taxon>Magnoliopsida</taxon>
        <taxon>Liliopsida</taxon>
        <taxon>Acoraceae</taxon>
        <taxon>Acorus</taxon>
    </lineage>
</organism>
<gene>
    <name evidence="1" type="ORF">QJS04_geneDACA007208</name>
</gene>
<reference evidence="1" key="2">
    <citation type="submission" date="2023-06" db="EMBL/GenBank/DDBJ databases">
        <authorList>
            <person name="Ma L."/>
            <person name="Liu K.-W."/>
            <person name="Li Z."/>
            <person name="Hsiao Y.-Y."/>
            <person name="Qi Y."/>
            <person name="Fu T."/>
            <person name="Tang G."/>
            <person name="Zhang D."/>
            <person name="Sun W.-H."/>
            <person name="Liu D.-K."/>
            <person name="Li Y."/>
            <person name="Chen G.-Z."/>
            <person name="Liu X.-D."/>
            <person name="Liao X.-Y."/>
            <person name="Jiang Y.-T."/>
            <person name="Yu X."/>
            <person name="Hao Y."/>
            <person name="Huang J."/>
            <person name="Zhao X.-W."/>
            <person name="Ke S."/>
            <person name="Chen Y.-Y."/>
            <person name="Wu W.-L."/>
            <person name="Hsu J.-L."/>
            <person name="Lin Y.-F."/>
            <person name="Huang M.-D."/>
            <person name="Li C.-Y."/>
            <person name="Huang L."/>
            <person name="Wang Z.-W."/>
            <person name="Zhao X."/>
            <person name="Zhong W.-Y."/>
            <person name="Peng D.-H."/>
            <person name="Ahmad S."/>
            <person name="Lan S."/>
            <person name="Zhang J.-S."/>
            <person name="Tsai W.-C."/>
            <person name="Van De Peer Y."/>
            <person name="Liu Z.-J."/>
        </authorList>
    </citation>
    <scope>NUCLEOTIDE SEQUENCE</scope>
    <source>
        <strain evidence="1">SCP</strain>
        <tissue evidence="1">Leaves</tissue>
    </source>
</reference>
<evidence type="ECO:0000313" key="2">
    <source>
        <dbReference type="Proteomes" id="UP001179952"/>
    </source>
</evidence>
<comment type="caution">
    <text evidence="1">The sequence shown here is derived from an EMBL/GenBank/DDBJ whole genome shotgun (WGS) entry which is preliminary data.</text>
</comment>
<proteinExistence type="predicted"/>
<sequence>MTHTNREMFQIFICVAPTKSPLFYFLGNLFLFNKIKDICLLFPKKKKNIYMLPSLEGLF</sequence>